<proteinExistence type="predicted"/>
<evidence type="ECO:0000313" key="1">
    <source>
        <dbReference type="EMBL" id="CAF4116858.1"/>
    </source>
</evidence>
<reference evidence="1" key="1">
    <citation type="submission" date="2021-02" db="EMBL/GenBank/DDBJ databases">
        <authorList>
            <person name="Nowell W R."/>
        </authorList>
    </citation>
    <scope>NUCLEOTIDE SEQUENCE</scope>
</reference>
<accession>A0A819W124</accession>
<feature type="non-terminal residue" evidence="1">
    <location>
        <position position="1"/>
    </location>
</feature>
<dbReference type="AlphaFoldDB" id="A0A819W124"/>
<protein>
    <submittedName>
        <fullName evidence="1">Uncharacterized protein</fullName>
    </submittedName>
</protein>
<dbReference type="Proteomes" id="UP000663823">
    <property type="component" value="Unassembled WGS sequence"/>
</dbReference>
<organism evidence="1 2">
    <name type="scientific">Rotaria sordida</name>
    <dbReference type="NCBI Taxonomy" id="392033"/>
    <lineage>
        <taxon>Eukaryota</taxon>
        <taxon>Metazoa</taxon>
        <taxon>Spiralia</taxon>
        <taxon>Gnathifera</taxon>
        <taxon>Rotifera</taxon>
        <taxon>Eurotatoria</taxon>
        <taxon>Bdelloidea</taxon>
        <taxon>Philodinida</taxon>
        <taxon>Philodinidae</taxon>
        <taxon>Rotaria</taxon>
    </lineage>
</organism>
<evidence type="ECO:0000313" key="2">
    <source>
        <dbReference type="Proteomes" id="UP000663823"/>
    </source>
</evidence>
<name>A0A819W124_9BILA</name>
<dbReference type="EMBL" id="CAJOAX010012688">
    <property type="protein sequence ID" value="CAF4116858.1"/>
    <property type="molecule type" value="Genomic_DNA"/>
</dbReference>
<comment type="caution">
    <text evidence="1">The sequence shown here is derived from an EMBL/GenBank/DDBJ whole genome shotgun (WGS) entry which is preliminary data.</text>
</comment>
<gene>
    <name evidence="1" type="ORF">OTI717_LOCUS34732</name>
</gene>
<sequence length="88" mass="10118">KERKYQWCDRAPSIKQTYFENRNPSSIEFKNDLYIGGINTASIIEVFSTKQDNAPVSTNSYVLFEKPDDIDEKEPQEVLRNGHFACAA</sequence>